<dbReference type="InterPro" id="IPR037523">
    <property type="entry name" value="VOC_core"/>
</dbReference>
<comment type="caution">
    <text evidence="2">The sequence shown here is derived from an EMBL/GenBank/DDBJ whole genome shotgun (WGS) entry which is preliminary data.</text>
</comment>
<dbReference type="OrthoDB" id="9796521at2"/>
<evidence type="ECO:0000259" key="1">
    <source>
        <dbReference type="PROSITE" id="PS51819"/>
    </source>
</evidence>
<feature type="domain" description="VOC" evidence="1">
    <location>
        <begin position="3"/>
        <end position="116"/>
    </location>
</feature>
<dbReference type="Proteomes" id="UP000261905">
    <property type="component" value="Unassembled WGS sequence"/>
</dbReference>
<sequence length="120" mass="13376">MYKTGLTVWYSVTNLEQTLKFYSEKLSFEVIFHDSSSGMAMVNTNTQDCVLGFSEAEAVEASTSSTVFEVHNIEEAMKQLEEKGVSFIGEVEHIPDMVKLATFVDPDGHNLMLAESITEL</sequence>
<dbReference type="Gene3D" id="3.10.180.10">
    <property type="entry name" value="2,3-Dihydroxybiphenyl 1,2-Dioxygenase, domain 1"/>
    <property type="match status" value="1"/>
</dbReference>
<dbReference type="InterPro" id="IPR029068">
    <property type="entry name" value="Glyas_Bleomycin-R_OHBP_Dase"/>
</dbReference>
<name>A0A371PHW2_9BACL</name>
<dbReference type="GO" id="GO:0016829">
    <property type="term" value="F:lyase activity"/>
    <property type="evidence" value="ECO:0007669"/>
    <property type="project" value="UniProtKB-KW"/>
</dbReference>
<accession>A0A371PHW2</accession>
<evidence type="ECO:0000313" key="3">
    <source>
        <dbReference type="Proteomes" id="UP000261905"/>
    </source>
</evidence>
<evidence type="ECO:0000313" key="2">
    <source>
        <dbReference type="EMBL" id="REK75108.1"/>
    </source>
</evidence>
<gene>
    <name evidence="2" type="ORF">DX130_15870</name>
</gene>
<dbReference type="AlphaFoldDB" id="A0A371PHW2"/>
<dbReference type="SUPFAM" id="SSF54593">
    <property type="entry name" value="Glyoxalase/Bleomycin resistance protein/Dihydroxybiphenyl dioxygenase"/>
    <property type="match status" value="1"/>
</dbReference>
<dbReference type="InterPro" id="IPR004360">
    <property type="entry name" value="Glyas_Fos-R_dOase_dom"/>
</dbReference>
<keyword evidence="3" id="KW-1185">Reference proteome</keyword>
<dbReference type="PROSITE" id="PS51819">
    <property type="entry name" value="VOC"/>
    <property type="match status" value="1"/>
</dbReference>
<reference evidence="2 3" key="1">
    <citation type="submission" date="2018-08" db="EMBL/GenBank/DDBJ databases">
        <title>Paenibacillus sp. M4BSY-1, whole genome shotgun sequence.</title>
        <authorList>
            <person name="Tuo L."/>
        </authorList>
    </citation>
    <scope>NUCLEOTIDE SEQUENCE [LARGE SCALE GENOMIC DNA]</scope>
    <source>
        <strain evidence="2 3">M4BSY-1</strain>
    </source>
</reference>
<keyword evidence="2" id="KW-0456">Lyase</keyword>
<dbReference type="RefSeq" id="WP_116046979.1">
    <property type="nucleotide sequence ID" value="NZ_QUBQ01000002.1"/>
</dbReference>
<dbReference type="Pfam" id="PF00903">
    <property type="entry name" value="Glyoxalase"/>
    <property type="match status" value="1"/>
</dbReference>
<organism evidence="2 3">
    <name type="scientific">Paenibacillus paeoniae</name>
    <dbReference type="NCBI Taxonomy" id="2292705"/>
    <lineage>
        <taxon>Bacteria</taxon>
        <taxon>Bacillati</taxon>
        <taxon>Bacillota</taxon>
        <taxon>Bacilli</taxon>
        <taxon>Bacillales</taxon>
        <taxon>Paenibacillaceae</taxon>
        <taxon>Paenibacillus</taxon>
    </lineage>
</organism>
<dbReference type="EMBL" id="QUBQ01000002">
    <property type="protein sequence ID" value="REK75108.1"/>
    <property type="molecule type" value="Genomic_DNA"/>
</dbReference>
<protein>
    <submittedName>
        <fullName evidence="2">Lactoylglutathione lyase</fullName>
    </submittedName>
</protein>
<proteinExistence type="predicted"/>